<dbReference type="EMBL" id="JBFOLJ010000004">
    <property type="protein sequence ID" value="KAL2544994.1"/>
    <property type="molecule type" value="Genomic_DNA"/>
</dbReference>
<protein>
    <submittedName>
        <fullName evidence="1">Uncharacterized protein</fullName>
    </submittedName>
</protein>
<dbReference type="AlphaFoldDB" id="A0ABD1W5P7"/>
<gene>
    <name evidence="1" type="ORF">Fot_14227</name>
</gene>
<reference evidence="2" key="1">
    <citation type="submission" date="2024-07" db="EMBL/GenBank/DDBJ databases">
        <title>Two chromosome-level genome assemblies of Korean endemic species Abeliophyllum distichum and Forsythia ovata (Oleaceae).</title>
        <authorList>
            <person name="Jang H."/>
        </authorList>
    </citation>
    <scope>NUCLEOTIDE SEQUENCE [LARGE SCALE GENOMIC DNA]</scope>
</reference>
<sequence>MMVRKDLLEIGIKISHSEILDRMSYLVDGDYVAGLTFCKRVSNRDFASESYNGPPDYWVTRHKHGSSCADVELESNGYDIAPNAAALRSGRRKTLNDELHSLHHPSLRRRLS</sequence>
<keyword evidence="2" id="KW-1185">Reference proteome</keyword>
<accession>A0ABD1W5P7</accession>
<dbReference type="Proteomes" id="UP001604277">
    <property type="component" value="Unassembled WGS sequence"/>
</dbReference>
<organism evidence="1 2">
    <name type="scientific">Forsythia ovata</name>
    <dbReference type="NCBI Taxonomy" id="205694"/>
    <lineage>
        <taxon>Eukaryota</taxon>
        <taxon>Viridiplantae</taxon>
        <taxon>Streptophyta</taxon>
        <taxon>Embryophyta</taxon>
        <taxon>Tracheophyta</taxon>
        <taxon>Spermatophyta</taxon>
        <taxon>Magnoliopsida</taxon>
        <taxon>eudicotyledons</taxon>
        <taxon>Gunneridae</taxon>
        <taxon>Pentapetalae</taxon>
        <taxon>asterids</taxon>
        <taxon>lamiids</taxon>
        <taxon>Lamiales</taxon>
        <taxon>Oleaceae</taxon>
        <taxon>Forsythieae</taxon>
        <taxon>Forsythia</taxon>
    </lineage>
</organism>
<proteinExistence type="predicted"/>
<evidence type="ECO:0000313" key="2">
    <source>
        <dbReference type="Proteomes" id="UP001604277"/>
    </source>
</evidence>
<evidence type="ECO:0000313" key="1">
    <source>
        <dbReference type="EMBL" id="KAL2544994.1"/>
    </source>
</evidence>
<name>A0ABD1W5P7_9LAMI</name>
<comment type="caution">
    <text evidence="1">The sequence shown here is derived from an EMBL/GenBank/DDBJ whole genome shotgun (WGS) entry which is preliminary data.</text>
</comment>